<dbReference type="InParanoid" id="A0A7M7JHA9"/>
<dbReference type="EnsemblMetazoa" id="XM_022794546">
    <property type="protein sequence ID" value="XP_022650281"/>
    <property type="gene ID" value="LOC111245781"/>
</dbReference>
<name>A0A7M7JHA9_VARDE</name>
<keyword evidence="2" id="KW-1185">Reference proteome</keyword>
<sequence>MGERERARQIDIEFTLFLEPKEYLNAKEIPSAQIVFHHPEIIPDPQDNGIPIRSGYAHTFTLRHLVTRRLKHPYWTDCRDYEIVKRDRYIMQMTKSVRDHQPLKLMTIRMIKSHRSHSAVYNIMCAKKTRAERLLAISIDRR</sequence>
<reference evidence="1" key="1">
    <citation type="submission" date="2021-01" db="UniProtKB">
        <authorList>
            <consortium name="EnsemblMetazoa"/>
        </authorList>
    </citation>
    <scope>IDENTIFICATION</scope>
</reference>
<dbReference type="AlphaFoldDB" id="A0A7M7JHA9"/>
<proteinExistence type="predicted"/>
<organism evidence="1 2">
    <name type="scientific">Varroa destructor</name>
    <name type="common">Honeybee mite</name>
    <dbReference type="NCBI Taxonomy" id="109461"/>
    <lineage>
        <taxon>Eukaryota</taxon>
        <taxon>Metazoa</taxon>
        <taxon>Ecdysozoa</taxon>
        <taxon>Arthropoda</taxon>
        <taxon>Chelicerata</taxon>
        <taxon>Arachnida</taxon>
        <taxon>Acari</taxon>
        <taxon>Parasitiformes</taxon>
        <taxon>Mesostigmata</taxon>
        <taxon>Gamasina</taxon>
        <taxon>Dermanyssoidea</taxon>
        <taxon>Varroidae</taxon>
        <taxon>Varroa</taxon>
    </lineage>
</organism>
<evidence type="ECO:0000313" key="1">
    <source>
        <dbReference type="EnsemblMetazoa" id="XP_022650281"/>
    </source>
</evidence>
<protein>
    <submittedName>
        <fullName evidence="1">Uncharacterized protein</fullName>
    </submittedName>
</protein>
<dbReference type="KEGG" id="vde:111245781"/>
<dbReference type="OrthoDB" id="6412422at2759"/>
<dbReference type="Proteomes" id="UP000594260">
    <property type="component" value="Unplaced"/>
</dbReference>
<evidence type="ECO:0000313" key="2">
    <source>
        <dbReference type="Proteomes" id="UP000594260"/>
    </source>
</evidence>
<dbReference type="GeneID" id="111245781"/>
<accession>A0A7M7JHA9</accession>
<dbReference type="RefSeq" id="XP_022650281.1">
    <property type="nucleotide sequence ID" value="XM_022794546.1"/>
</dbReference>